<evidence type="ECO:0000313" key="3">
    <source>
        <dbReference type="Proteomes" id="UP000297982"/>
    </source>
</evidence>
<dbReference type="NCBIfam" id="TIGR04104">
    <property type="entry name" value="cxxc_20_cxxc"/>
    <property type="match status" value="1"/>
</dbReference>
<sequence length="97" mass="11195">MPTCQNCKHKWSWSETVKQQLKSKYICPYCGQRQHLSEKSQFMQAVLTLLTSLAFIFVFTNIEESWVSLLVLIIVSITVLLVTAPFVTELSNEKKQL</sequence>
<name>A0A4Z0H076_9BACI</name>
<keyword evidence="1" id="KW-1133">Transmembrane helix</keyword>
<dbReference type="RefSeq" id="WP_135326261.1">
    <property type="nucleotide sequence ID" value="NZ_SRJC01000001.1"/>
</dbReference>
<keyword evidence="1" id="KW-0812">Transmembrane</keyword>
<feature type="transmembrane region" description="Helical" evidence="1">
    <location>
        <begin position="42"/>
        <end position="60"/>
    </location>
</feature>
<organism evidence="2 3">
    <name type="scientific">Halobacillus salinus</name>
    <dbReference type="NCBI Taxonomy" id="192814"/>
    <lineage>
        <taxon>Bacteria</taxon>
        <taxon>Bacillati</taxon>
        <taxon>Bacillota</taxon>
        <taxon>Bacilli</taxon>
        <taxon>Bacillales</taxon>
        <taxon>Bacillaceae</taxon>
        <taxon>Halobacillus</taxon>
    </lineage>
</organism>
<dbReference type="InterPro" id="IPR026369">
    <property type="entry name" value="CxxC_20_CxxC"/>
</dbReference>
<evidence type="ECO:0000313" key="2">
    <source>
        <dbReference type="EMBL" id="TGB03530.1"/>
    </source>
</evidence>
<evidence type="ECO:0008006" key="4">
    <source>
        <dbReference type="Google" id="ProtNLM"/>
    </source>
</evidence>
<keyword evidence="3" id="KW-1185">Reference proteome</keyword>
<dbReference type="Proteomes" id="UP000297982">
    <property type="component" value="Unassembled WGS sequence"/>
</dbReference>
<accession>A0A4Z0H076</accession>
<comment type="caution">
    <text evidence="2">The sequence shown here is derived from an EMBL/GenBank/DDBJ whole genome shotgun (WGS) entry which is preliminary data.</text>
</comment>
<evidence type="ECO:0000256" key="1">
    <source>
        <dbReference type="SAM" id="Phobius"/>
    </source>
</evidence>
<reference evidence="2 3" key="1">
    <citation type="journal article" date="2003" name="Int. J. Syst. Evol. Microbiol.">
        <title>Halobacillus salinus sp. nov., isolated from a salt lake on the coast of the East Sea in Korea.</title>
        <authorList>
            <person name="Yoon J.H."/>
            <person name="Kang K.H."/>
            <person name="Park Y.H."/>
        </authorList>
    </citation>
    <scope>NUCLEOTIDE SEQUENCE [LARGE SCALE GENOMIC DNA]</scope>
    <source>
        <strain evidence="2 3">HSL-3</strain>
    </source>
</reference>
<gene>
    <name evidence="2" type="ORF">E4663_00560</name>
</gene>
<keyword evidence="1" id="KW-0472">Membrane</keyword>
<feature type="transmembrane region" description="Helical" evidence="1">
    <location>
        <begin position="66"/>
        <end position="87"/>
    </location>
</feature>
<dbReference type="AlphaFoldDB" id="A0A4Z0H076"/>
<proteinExistence type="predicted"/>
<dbReference type="EMBL" id="SRJC01000001">
    <property type="protein sequence ID" value="TGB03530.1"/>
    <property type="molecule type" value="Genomic_DNA"/>
</dbReference>
<protein>
    <recommendedName>
        <fullName evidence="4">Cxxc_20_cxxc protein</fullName>
    </recommendedName>
</protein>
<dbReference type="STRING" id="192814.GCA_900166575_00397"/>